<dbReference type="EC" id="6.2.1.5" evidence="8"/>
<dbReference type="PANTHER" id="PTHR43334">
    <property type="entry name" value="ACETATE--COA LIGASE [ADP-FORMING]"/>
    <property type="match status" value="1"/>
</dbReference>
<dbReference type="InterPro" id="IPR013815">
    <property type="entry name" value="ATP_grasp_subdomain_1"/>
</dbReference>
<reference evidence="8 9" key="1">
    <citation type="submission" date="2019-02" db="EMBL/GenBank/DDBJ databases">
        <title>Deep-cultivation of Planctomycetes and their phenomic and genomic characterization uncovers novel biology.</title>
        <authorList>
            <person name="Wiegand S."/>
            <person name="Jogler M."/>
            <person name="Boedeker C."/>
            <person name="Pinto D."/>
            <person name="Vollmers J."/>
            <person name="Rivas-Marin E."/>
            <person name="Kohn T."/>
            <person name="Peeters S.H."/>
            <person name="Heuer A."/>
            <person name="Rast P."/>
            <person name="Oberbeckmann S."/>
            <person name="Bunk B."/>
            <person name="Jeske O."/>
            <person name="Meyerdierks A."/>
            <person name="Storesund J.E."/>
            <person name="Kallscheuer N."/>
            <person name="Luecker S."/>
            <person name="Lage O.M."/>
            <person name="Pohl T."/>
            <person name="Merkel B.J."/>
            <person name="Hornburger P."/>
            <person name="Mueller R.-W."/>
            <person name="Bruemmer F."/>
            <person name="Labrenz M."/>
            <person name="Spormann A.M."/>
            <person name="Op Den Camp H."/>
            <person name="Overmann J."/>
            <person name="Amann R."/>
            <person name="Jetten M.S.M."/>
            <person name="Mascher T."/>
            <person name="Medema M.H."/>
            <person name="Devos D.P."/>
            <person name="Kaster A.-K."/>
            <person name="Ovreas L."/>
            <person name="Rohde M."/>
            <person name="Galperin M.Y."/>
            <person name="Jogler C."/>
        </authorList>
    </citation>
    <scope>NUCLEOTIDE SEQUENCE [LARGE SCALE GENOMIC DNA]</scope>
    <source>
        <strain evidence="8 9">CA13</strain>
    </source>
</reference>
<dbReference type="PROSITE" id="PS50975">
    <property type="entry name" value="ATP_GRASP"/>
    <property type="match status" value="1"/>
</dbReference>
<evidence type="ECO:0000313" key="9">
    <source>
        <dbReference type="Proteomes" id="UP000315010"/>
    </source>
</evidence>
<sequence>MPIRNLRKIFAAKSVAIIGASQRPMSVGNTVIRNLIAGGYQGEIYPINPRFDQIEGVRCYPSVPDLPSPADLAVICTAAASVPEVVRRCGNAGVLGVVILSAGFREIGERGIALEQEILEVKKQFEGMRIIGPNCLGIMSPHSGLNASFAADSPIKGRVAFISQSGALCTAVLDWAIEKQIGFSHFVSVGNMLDVGIADLIDYFSMDRWTDSIILYVESITDARQFMSASRAFTRSKPIIAYKAGRFAESARAAASHTGAMMGVDSVYEAAFARAGIIRVFDVDDLFDCAGLLARQKESKGPRLAIITNAGGPGVMATDALLQRQGVLANLSDATMESLNKSLPRPWSHGNPIDVLGDAPPKRYGDTIQTVLADGNVDGALVVLSPQAMTDPMQTAEQVIQAAKTSSKPVLTAWMGGARVRPGRELFHSAGVPAYATPEKAVSAFMHLVEYSRRREMLYETPRSIPIRFNLDSQRLESVMNSIETDGASTLSEVASKTLLEAYQIPTTKTFIARNKEEAVRLSEQVGYPVVMKIFSPEITHKSDVGGVVLNLSTAEDVTEAFDRITTDAKQKVPDARIDGVTIQQMMARPYGRELIVGAKRDPVFGSVLMVGAGGTMAEILQDRALELPPLNERLARRMLESLRAWPMLQDYRGKPSVDVDKLVDVLMRISYLVADHPEISEIDVNPLLVTPDNAIALDSRVILDRESANQQTTPYSHLAIRPYPSDFIKDLSLDDGTQMCLRPIQPEDEPLWCRLVASCSPETIQMRFRYMFKATTHEMATRFCFNDYDREVAIAAETQIDGESVFVGVGRLVADVDHREAEYAVLVSDQWQGHGLGGILTDYCLDLCKSWNIRRVVAEMSPSNKRMIDIFAHRGFELDRTVASDVVIARKQWT</sequence>
<accession>A0A5C5Z4W2</accession>
<dbReference type="PROSITE" id="PS51186">
    <property type="entry name" value="GNAT"/>
    <property type="match status" value="1"/>
</dbReference>
<dbReference type="InterPro" id="IPR003781">
    <property type="entry name" value="CoA-bd"/>
</dbReference>
<proteinExistence type="inferred from homology"/>
<dbReference type="AlphaFoldDB" id="A0A5C5Z4W2"/>
<dbReference type="SMART" id="SM00881">
    <property type="entry name" value="CoA_binding"/>
    <property type="match status" value="1"/>
</dbReference>
<dbReference type="InterPro" id="IPR016181">
    <property type="entry name" value="Acyl_CoA_acyltransferase"/>
</dbReference>
<dbReference type="Gene3D" id="3.30.1490.20">
    <property type="entry name" value="ATP-grasp fold, A domain"/>
    <property type="match status" value="1"/>
</dbReference>
<dbReference type="Gene3D" id="3.40.630.30">
    <property type="match status" value="1"/>
</dbReference>
<dbReference type="Pfam" id="PF13607">
    <property type="entry name" value="Succ_CoA_lig"/>
    <property type="match status" value="1"/>
</dbReference>
<dbReference type="Gene3D" id="3.40.50.261">
    <property type="entry name" value="Succinyl-CoA synthetase domains"/>
    <property type="match status" value="2"/>
</dbReference>
<evidence type="ECO:0000259" key="7">
    <source>
        <dbReference type="PROSITE" id="PS51186"/>
    </source>
</evidence>
<dbReference type="OrthoDB" id="9807426at2"/>
<keyword evidence="3 5" id="KW-0067">ATP-binding</keyword>
<dbReference type="InterPro" id="IPR032875">
    <property type="entry name" value="Succ_CoA_lig_flav_dom"/>
</dbReference>
<dbReference type="FunFam" id="3.30.1490.20:FF:000020">
    <property type="entry name" value="Protein lysine acetyltransferase"/>
    <property type="match status" value="1"/>
</dbReference>
<evidence type="ECO:0000256" key="1">
    <source>
        <dbReference type="ARBA" id="ARBA00022598"/>
    </source>
</evidence>
<comment type="similarity">
    <text evidence="4">In the N-terminal section; belongs to the acetate CoA ligase alpha subunit family.</text>
</comment>
<dbReference type="GO" id="GO:0046872">
    <property type="term" value="F:metal ion binding"/>
    <property type="evidence" value="ECO:0007669"/>
    <property type="project" value="InterPro"/>
</dbReference>
<dbReference type="InterPro" id="IPR016102">
    <property type="entry name" value="Succinyl-CoA_synth-like"/>
</dbReference>
<organism evidence="8 9">
    <name type="scientific">Novipirellula herctigrandis</name>
    <dbReference type="NCBI Taxonomy" id="2527986"/>
    <lineage>
        <taxon>Bacteria</taxon>
        <taxon>Pseudomonadati</taxon>
        <taxon>Planctomycetota</taxon>
        <taxon>Planctomycetia</taxon>
        <taxon>Pirellulales</taxon>
        <taxon>Pirellulaceae</taxon>
        <taxon>Novipirellula</taxon>
    </lineage>
</organism>
<protein>
    <submittedName>
        <fullName evidence="8">Succinyl-CoA ligase [ADP-forming] subunit alpha</fullName>
        <ecNumber evidence="8">6.2.1.5</ecNumber>
    </submittedName>
</protein>
<dbReference type="InterPro" id="IPR036291">
    <property type="entry name" value="NAD(P)-bd_dom_sf"/>
</dbReference>
<dbReference type="InterPro" id="IPR000182">
    <property type="entry name" value="GNAT_dom"/>
</dbReference>
<dbReference type="Pfam" id="PF19045">
    <property type="entry name" value="Ligase_CoA_2"/>
    <property type="match status" value="1"/>
</dbReference>
<dbReference type="Proteomes" id="UP000315010">
    <property type="component" value="Unassembled WGS sequence"/>
</dbReference>
<dbReference type="GO" id="GO:0043758">
    <property type="term" value="F:acetate-CoA ligase (ADP-forming) activity"/>
    <property type="evidence" value="ECO:0007669"/>
    <property type="project" value="InterPro"/>
</dbReference>
<dbReference type="InterPro" id="IPR043938">
    <property type="entry name" value="Ligase_CoA_dom"/>
</dbReference>
<dbReference type="Pfam" id="PF00583">
    <property type="entry name" value="Acetyltransf_1"/>
    <property type="match status" value="1"/>
</dbReference>
<dbReference type="Pfam" id="PF13549">
    <property type="entry name" value="ATP-grasp_5"/>
    <property type="match status" value="1"/>
</dbReference>
<gene>
    <name evidence="8" type="primary">sucD_2</name>
    <name evidence="8" type="ORF">CA13_37460</name>
</gene>
<evidence type="ECO:0000259" key="6">
    <source>
        <dbReference type="PROSITE" id="PS50975"/>
    </source>
</evidence>
<evidence type="ECO:0000256" key="5">
    <source>
        <dbReference type="PROSITE-ProRule" id="PRU00409"/>
    </source>
</evidence>
<dbReference type="Pfam" id="PF13380">
    <property type="entry name" value="CoA_binding_2"/>
    <property type="match status" value="1"/>
</dbReference>
<keyword evidence="9" id="KW-1185">Reference proteome</keyword>
<name>A0A5C5Z4W2_9BACT</name>
<feature type="domain" description="ATP-grasp" evidence="6">
    <location>
        <begin position="497"/>
        <end position="533"/>
    </location>
</feature>
<dbReference type="Gene3D" id="3.40.50.720">
    <property type="entry name" value="NAD(P)-binding Rossmann-like Domain"/>
    <property type="match status" value="1"/>
</dbReference>
<dbReference type="SUPFAM" id="SSF51735">
    <property type="entry name" value="NAD(P)-binding Rossmann-fold domains"/>
    <property type="match status" value="1"/>
</dbReference>
<dbReference type="RefSeq" id="WP_146398692.1">
    <property type="nucleotide sequence ID" value="NZ_SJPJ01000001.1"/>
</dbReference>
<evidence type="ECO:0000256" key="2">
    <source>
        <dbReference type="ARBA" id="ARBA00022741"/>
    </source>
</evidence>
<dbReference type="PANTHER" id="PTHR43334:SF1">
    <property type="entry name" value="3-HYDROXYPROPIONATE--COA LIGASE [ADP-FORMING]"/>
    <property type="match status" value="1"/>
</dbReference>
<evidence type="ECO:0000313" key="8">
    <source>
        <dbReference type="EMBL" id="TWT82284.1"/>
    </source>
</evidence>
<keyword evidence="1 8" id="KW-0436">Ligase</keyword>
<dbReference type="EMBL" id="SJPJ01000001">
    <property type="protein sequence ID" value="TWT82284.1"/>
    <property type="molecule type" value="Genomic_DNA"/>
</dbReference>
<dbReference type="SUPFAM" id="SSF56059">
    <property type="entry name" value="Glutathione synthetase ATP-binding domain-like"/>
    <property type="match status" value="1"/>
</dbReference>
<dbReference type="GO" id="GO:0005524">
    <property type="term" value="F:ATP binding"/>
    <property type="evidence" value="ECO:0007669"/>
    <property type="project" value="UniProtKB-UniRule"/>
</dbReference>
<comment type="caution">
    <text evidence="8">The sequence shown here is derived from an EMBL/GenBank/DDBJ whole genome shotgun (WGS) entry which is preliminary data.</text>
</comment>
<feature type="domain" description="N-acetyltransferase" evidence="7">
    <location>
        <begin position="740"/>
        <end position="895"/>
    </location>
</feature>
<evidence type="ECO:0000256" key="4">
    <source>
        <dbReference type="ARBA" id="ARBA00060888"/>
    </source>
</evidence>
<keyword evidence="2 5" id="KW-0547">Nucleotide-binding</keyword>
<dbReference type="SUPFAM" id="SSF52210">
    <property type="entry name" value="Succinyl-CoA synthetase domains"/>
    <property type="match status" value="2"/>
</dbReference>
<evidence type="ECO:0000256" key="3">
    <source>
        <dbReference type="ARBA" id="ARBA00022840"/>
    </source>
</evidence>
<dbReference type="SUPFAM" id="SSF55729">
    <property type="entry name" value="Acyl-CoA N-acyltransferases (Nat)"/>
    <property type="match status" value="1"/>
</dbReference>
<dbReference type="InterPro" id="IPR051538">
    <property type="entry name" value="Acyl-CoA_Synth/Transferase"/>
</dbReference>
<dbReference type="GO" id="GO:0004775">
    <property type="term" value="F:succinate-CoA ligase (ADP-forming) activity"/>
    <property type="evidence" value="ECO:0007669"/>
    <property type="project" value="UniProtKB-EC"/>
</dbReference>
<dbReference type="Gene3D" id="3.30.470.20">
    <property type="entry name" value="ATP-grasp fold, B domain"/>
    <property type="match status" value="1"/>
</dbReference>
<dbReference type="InterPro" id="IPR011761">
    <property type="entry name" value="ATP-grasp"/>
</dbReference>
<dbReference type="GO" id="GO:0016747">
    <property type="term" value="F:acyltransferase activity, transferring groups other than amino-acyl groups"/>
    <property type="evidence" value="ECO:0007669"/>
    <property type="project" value="InterPro"/>
</dbReference>